<dbReference type="OrthoDB" id="9808276at2"/>
<evidence type="ECO:0000313" key="3">
    <source>
        <dbReference type="Proteomes" id="UP000198346"/>
    </source>
</evidence>
<feature type="domain" description="NAD-dependent epimerase/dehydratase" evidence="1">
    <location>
        <begin position="99"/>
        <end position="210"/>
    </location>
</feature>
<dbReference type="GO" id="GO:0004029">
    <property type="term" value="F:aldehyde dehydrogenase (NAD+) activity"/>
    <property type="evidence" value="ECO:0007669"/>
    <property type="project" value="TreeGrafter"/>
</dbReference>
<proteinExistence type="predicted"/>
<dbReference type="SUPFAM" id="SSF51735">
    <property type="entry name" value="NAD(P)-binding Rossmann-fold domains"/>
    <property type="match status" value="1"/>
</dbReference>
<sequence>MTDREIVFLGYGYTARALARRLKTARWRIAATARSAEKAAAIERAGARAIPWTGSGIDPAAFAGACAVLVSTPPGEGGCPALAAAGEALAARAGDIAWIGYLSSNGVYGDHGGAWVDEFSPLRAASRRGLRRIAAEADWAALGATWNLPVAIFRLPGIYGPGRSALDAVREGRARRIVKEGQVFNRMHVDDIAAALEASLARPEAGALFNLADDEPSPPQDVIEYACALLGVDPPPPVPFEEAELSEMGRSFYLENKRVRNDRMKQALGLKLAFPTYREGLRAILAAGG</sequence>
<reference evidence="2 3" key="1">
    <citation type="submission" date="2017-07" db="EMBL/GenBank/DDBJ databases">
        <authorList>
            <person name="Sun Z.S."/>
            <person name="Albrecht U."/>
            <person name="Echele G."/>
            <person name="Lee C.C."/>
        </authorList>
    </citation>
    <scope>NUCLEOTIDE SEQUENCE [LARGE SCALE GENOMIC DNA]</scope>
    <source>
        <strain evidence="2 3">CGMCC 1.12710</strain>
    </source>
</reference>
<name>A0A239PIJ6_9PROT</name>
<dbReference type="InterPro" id="IPR036291">
    <property type="entry name" value="NAD(P)-bd_dom_sf"/>
</dbReference>
<dbReference type="GO" id="GO:0005737">
    <property type="term" value="C:cytoplasm"/>
    <property type="evidence" value="ECO:0007669"/>
    <property type="project" value="TreeGrafter"/>
</dbReference>
<evidence type="ECO:0000313" key="2">
    <source>
        <dbReference type="EMBL" id="SNT67632.1"/>
    </source>
</evidence>
<keyword evidence="3" id="KW-1185">Reference proteome</keyword>
<gene>
    <name evidence="2" type="ORF">SAMN06297382_0124</name>
</gene>
<dbReference type="AlphaFoldDB" id="A0A239PIJ6"/>
<dbReference type="PANTHER" id="PTHR48079">
    <property type="entry name" value="PROTEIN YEEZ"/>
    <property type="match status" value="1"/>
</dbReference>
<protein>
    <submittedName>
        <fullName evidence="2">Nucleoside-diphosphate-sugar epimerase</fullName>
    </submittedName>
</protein>
<accession>A0A239PIJ6</accession>
<dbReference type="Gene3D" id="3.40.50.720">
    <property type="entry name" value="NAD(P)-binding Rossmann-like Domain"/>
    <property type="match status" value="1"/>
</dbReference>
<dbReference type="InterPro" id="IPR051783">
    <property type="entry name" value="NAD(P)-dependent_oxidoreduct"/>
</dbReference>
<dbReference type="RefSeq" id="WP_089411408.1">
    <property type="nucleotide sequence ID" value="NZ_FZQA01000001.1"/>
</dbReference>
<dbReference type="CDD" id="cd05266">
    <property type="entry name" value="SDR_a4"/>
    <property type="match status" value="1"/>
</dbReference>
<evidence type="ECO:0000259" key="1">
    <source>
        <dbReference type="Pfam" id="PF01370"/>
    </source>
</evidence>
<dbReference type="Proteomes" id="UP000198346">
    <property type="component" value="Unassembled WGS sequence"/>
</dbReference>
<dbReference type="InterPro" id="IPR001509">
    <property type="entry name" value="Epimerase_deHydtase"/>
</dbReference>
<dbReference type="EMBL" id="FZQA01000001">
    <property type="protein sequence ID" value="SNT67632.1"/>
    <property type="molecule type" value="Genomic_DNA"/>
</dbReference>
<organism evidence="2 3">
    <name type="scientific">Amphiplicatus metriothermophilus</name>
    <dbReference type="NCBI Taxonomy" id="1519374"/>
    <lineage>
        <taxon>Bacteria</taxon>
        <taxon>Pseudomonadati</taxon>
        <taxon>Pseudomonadota</taxon>
        <taxon>Alphaproteobacteria</taxon>
        <taxon>Parvularculales</taxon>
        <taxon>Parvularculaceae</taxon>
        <taxon>Amphiplicatus</taxon>
    </lineage>
</organism>
<dbReference type="PANTHER" id="PTHR48079:SF6">
    <property type="entry name" value="NAD(P)-BINDING DOMAIN-CONTAINING PROTEIN-RELATED"/>
    <property type="match status" value="1"/>
</dbReference>
<dbReference type="Pfam" id="PF01370">
    <property type="entry name" value="Epimerase"/>
    <property type="match status" value="1"/>
</dbReference>